<proteinExistence type="predicted"/>
<dbReference type="GeneID" id="42053885"/>
<sequence length="193" mass="21947">MRQSLSDCVTRLLHILWQCLSPEASLFKCHDYTLHASLWSLTQSLHLYADLEIPLWIQHLKRDFPSLNHCFFIDITLTGASCWSPSSTNTDTIQQFSDARSIGHVPRHVHSIGGGQFDFRRLTYTKVNPIPSNLRSNPAITPRSSQNSVRRHMSVSQCRAFSLSSHQATTDQSYLSSFAFMVSDYDRPGLYSP</sequence>
<dbReference type="AlphaFoldDB" id="A0A1L7W9G5"/>
<protein>
    <submittedName>
        <fullName evidence="1">Uncharacterized protein</fullName>
    </submittedName>
</protein>
<dbReference type="RefSeq" id="XP_031089752.1">
    <property type="nucleotide sequence ID" value="XM_031224499.1"/>
</dbReference>
<evidence type="ECO:0000313" key="2">
    <source>
        <dbReference type="Proteomes" id="UP000183971"/>
    </source>
</evidence>
<keyword evidence="2" id="KW-1185">Reference proteome</keyword>
<comment type="caution">
    <text evidence="1">The sequence shown here is derived from an EMBL/GenBank/DDBJ whole genome shotgun (WGS) entry which is preliminary data.</text>
</comment>
<accession>A0A1L7W9G5</accession>
<dbReference type="VEuPathDB" id="FungiDB:FPRO_09010"/>
<organism evidence="1 2">
    <name type="scientific">Fusarium proliferatum (strain ET1)</name>
    <name type="common">Orchid endophyte fungus</name>
    <dbReference type="NCBI Taxonomy" id="1227346"/>
    <lineage>
        <taxon>Eukaryota</taxon>
        <taxon>Fungi</taxon>
        <taxon>Dikarya</taxon>
        <taxon>Ascomycota</taxon>
        <taxon>Pezizomycotina</taxon>
        <taxon>Sordariomycetes</taxon>
        <taxon>Hypocreomycetidae</taxon>
        <taxon>Hypocreales</taxon>
        <taxon>Nectriaceae</taxon>
        <taxon>Fusarium</taxon>
        <taxon>Fusarium fujikuroi species complex</taxon>
    </lineage>
</organism>
<reference evidence="2" key="1">
    <citation type="journal article" date="2016" name="Genome Biol. Evol.">
        <title>Comparative 'omics' of the Fusarium fujikuroi species complex highlights differences in genetic potential and metabolite synthesis.</title>
        <authorList>
            <person name="Niehaus E.-M."/>
            <person name="Muensterkoetter M."/>
            <person name="Proctor R.H."/>
            <person name="Brown D.W."/>
            <person name="Sharon A."/>
            <person name="Idan Y."/>
            <person name="Oren-Young L."/>
            <person name="Sieber C.M."/>
            <person name="Novak O."/>
            <person name="Pencik A."/>
            <person name="Tarkowska D."/>
            <person name="Hromadova K."/>
            <person name="Freeman S."/>
            <person name="Maymon M."/>
            <person name="Elazar M."/>
            <person name="Youssef S.A."/>
            <person name="El-Shabrawy E.S.M."/>
            <person name="Shalaby A.B.A."/>
            <person name="Houterman P."/>
            <person name="Brock N.L."/>
            <person name="Burkhardt I."/>
            <person name="Tsavkelova E.A."/>
            <person name="Dickschat J.S."/>
            <person name="Galuszka P."/>
            <person name="Gueldener U."/>
            <person name="Tudzynski B."/>
        </authorList>
    </citation>
    <scope>NUCLEOTIDE SEQUENCE [LARGE SCALE GENOMIC DNA]</scope>
    <source>
        <strain evidence="2">ET1</strain>
    </source>
</reference>
<name>A0A1L7W9G5_FUSPR</name>
<dbReference type="EMBL" id="FJOF01000016">
    <property type="protein sequence ID" value="CZR49249.1"/>
    <property type="molecule type" value="Genomic_DNA"/>
</dbReference>
<gene>
    <name evidence="1" type="ORF">FPRO_09010</name>
</gene>
<evidence type="ECO:0000313" key="1">
    <source>
        <dbReference type="EMBL" id="CZR49249.1"/>
    </source>
</evidence>
<dbReference type="Proteomes" id="UP000183971">
    <property type="component" value="Unassembled WGS sequence"/>
</dbReference>